<reference evidence="7" key="1">
    <citation type="submission" date="2020-12" db="EMBL/GenBank/DDBJ databases">
        <title>Genome public.</title>
        <authorList>
            <person name="Sun Q."/>
        </authorList>
    </citation>
    <scope>NUCLEOTIDE SEQUENCE</scope>
    <source>
        <strain evidence="7">CCM 8863</strain>
    </source>
</reference>
<keyword evidence="8" id="KW-1185">Reference proteome</keyword>
<dbReference type="PIRSF" id="PIRSF019251">
    <property type="entry name" value="Rv0465c"/>
    <property type="match status" value="1"/>
</dbReference>
<dbReference type="Gene3D" id="1.10.260.40">
    <property type="entry name" value="lambda repressor-like DNA-binding domains"/>
    <property type="match status" value="1"/>
</dbReference>
<dbReference type="InterPro" id="IPR010359">
    <property type="entry name" value="IrrE_HExxH"/>
</dbReference>
<dbReference type="GO" id="GO:0003677">
    <property type="term" value="F:DNA binding"/>
    <property type="evidence" value="ECO:0007669"/>
    <property type="project" value="UniProtKB-KW"/>
</dbReference>
<gene>
    <name evidence="7" type="ORF">JDV75_07175</name>
</gene>
<keyword evidence="4" id="KW-0804">Transcription</keyword>
<dbReference type="PANTHER" id="PTHR46797">
    <property type="entry name" value="HTH-TYPE TRANSCRIPTIONAL REGULATOR"/>
    <property type="match status" value="1"/>
</dbReference>
<dbReference type="PANTHER" id="PTHR46797:SF23">
    <property type="entry name" value="HTH-TYPE TRANSCRIPTIONAL REGULATOR SUTR"/>
    <property type="match status" value="1"/>
</dbReference>
<dbReference type="Pfam" id="PF06114">
    <property type="entry name" value="Peptidase_M78"/>
    <property type="match status" value="1"/>
</dbReference>
<feature type="domain" description="HTH cro/C1-type" evidence="6">
    <location>
        <begin position="10"/>
        <end position="64"/>
    </location>
</feature>
<evidence type="ECO:0000259" key="6">
    <source>
        <dbReference type="PROSITE" id="PS50943"/>
    </source>
</evidence>
<comment type="caution">
    <text evidence="7">The sequence shown here is derived from an EMBL/GenBank/DDBJ whole genome shotgun (WGS) entry which is preliminary data.</text>
</comment>
<dbReference type="SUPFAM" id="SSF47413">
    <property type="entry name" value="lambda repressor-like DNA-binding domains"/>
    <property type="match status" value="1"/>
</dbReference>
<proteinExistence type="inferred from homology"/>
<dbReference type="EMBL" id="JAEIOS010000012">
    <property type="protein sequence ID" value="MBI8989543.1"/>
    <property type="molecule type" value="Genomic_DNA"/>
</dbReference>
<dbReference type="RefSeq" id="WP_198738580.1">
    <property type="nucleotide sequence ID" value="NZ_JAEIOS010000012.1"/>
</dbReference>
<keyword evidence="3" id="KW-0238">DNA-binding</keyword>
<dbReference type="InterPro" id="IPR010982">
    <property type="entry name" value="Lambda_DNA-bd_dom_sf"/>
</dbReference>
<dbReference type="GO" id="GO:0003700">
    <property type="term" value="F:DNA-binding transcription factor activity"/>
    <property type="evidence" value="ECO:0007669"/>
    <property type="project" value="TreeGrafter"/>
</dbReference>
<dbReference type="Pfam" id="PF09856">
    <property type="entry name" value="ScfRs"/>
    <property type="match status" value="1"/>
</dbReference>
<accession>A0A934MB15</accession>
<dbReference type="AlphaFoldDB" id="A0A934MB15"/>
<evidence type="ECO:0000313" key="8">
    <source>
        <dbReference type="Proteomes" id="UP000645966"/>
    </source>
</evidence>
<comment type="similarity">
    <text evidence="1">Belongs to the short-chain fatty acyl-CoA assimilation regulator (ScfR) family.</text>
</comment>
<dbReference type="Pfam" id="PF01381">
    <property type="entry name" value="HTH_3"/>
    <property type="match status" value="1"/>
</dbReference>
<name>A0A934MB15_9CORY</name>
<protein>
    <submittedName>
        <fullName evidence="7">DUF2083 domain-containing protein</fullName>
    </submittedName>
</protein>
<dbReference type="PROSITE" id="PS50943">
    <property type="entry name" value="HTH_CROC1"/>
    <property type="match status" value="1"/>
</dbReference>
<feature type="region of interest" description="Disordered" evidence="5">
    <location>
        <begin position="114"/>
        <end position="143"/>
    </location>
</feature>
<dbReference type="InterPro" id="IPR018653">
    <property type="entry name" value="ScfR_C"/>
</dbReference>
<evidence type="ECO:0000256" key="2">
    <source>
        <dbReference type="ARBA" id="ARBA00023015"/>
    </source>
</evidence>
<dbReference type="InterPro" id="IPR026281">
    <property type="entry name" value="HTH_RamB"/>
</dbReference>
<evidence type="ECO:0000313" key="7">
    <source>
        <dbReference type="EMBL" id="MBI8989543.1"/>
    </source>
</evidence>
<evidence type="ECO:0000256" key="1">
    <source>
        <dbReference type="ARBA" id="ARBA00007227"/>
    </source>
</evidence>
<evidence type="ECO:0000256" key="4">
    <source>
        <dbReference type="ARBA" id="ARBA00023163"/>
    </source>
</evidence>
<evidence type="ECO:0000256" key="3">
    <source>
        <dbReference type="ARBA" id="ARBA00023125"/>
    </source>
</evidence>
<sequence>MEKMYAGARIRTLRRAEGLTQTEMAKHIGLSTSYLNQLENDARPLTITALMAFVRTFNVDASYFAPDSNSRMVADLKDILTLAGTSGVDDAELVEFAERHPEIARGILRLTHRHPVNGDTGGKYPHDTPKSDGKVHPTPLSEGSTSAYEHVRDFFYAHRNHIPELDDRAEQFAATLGRPGLRLTRLTALLDGTHGVTVRFNAHDRGPRRIFDDSSRCVRLRADLTEAQQTFELALQLAFLVHGDLLTRLADSPELPTAESRELGRFGLAQYFAAAVVMPYTDFLETARTSDHDIDRIAAHFGTGFETTAHRLSTLQRPGREGVPFFFVRTDRAGNISKRQSATGFHFSRTGGSCPLWVVHRAFENPGHIVRQIASMPDGRTYLWIARTVRSRTREYGEVPREFAIGLGCDLDQAHKLVYSRGLELTPDAATPIGSGCRTCPRGHCRQRAFPATGLTLDIDERYSPDEPYRAFSPSCEKR</sequence>
<dbReference type="GO" id="GO:0005829">
    <property type="term" value="C:cytosol"/>
    <property type="evidence" value="ECO:0007669"/>
    <property type="project" value="TreeGrafter"/>
</dbReference>
<dbReference type="InterPro" id="IPR001387">
    <property type="entry name" value="Cro/C1-type_HTH"/>
</dbReference>
<dbReference type="SMART" id="SM00530">
    <property type="entry name" value="HTH_XRE"/>
    <property type="match status" value="1"/>
</dbReference>
<dbReference type="CDD" id="cd00093">
    <property type="entry name" value="HTH_XRE"/>
    <property type="match status" value="1"/>
</dbReference>
<organism evidence="7 8">
    <name type="scientific">Corynebacterium meridianum</name>
    <dbReference type="NCBI Taxonomy" id="2765363"/>
    <lineage>
        <taxon>Bacteria</taxon>
        <taxon>Bacillati</taxon>
        <taxon>Actinomycetota</taxon>
        <taxon>Actinomycetes</taxon>
        <taxon>Mycobacteriales</taxon>
        <taxon>Corynebacteriaceae</taxon>
        <taxon>Corynebacterium</taxon>
    </lineage>
</organism>
<keyword evidence="2" id="KW-0805">Transcription regulation</keyword>
<evidence type="ECO:0000256" key="5">
    <source>
        <dbReference type="SAM" id="MobiDB-lite"/>
    </source>
</evidence>
<dbReference type="InterPro" id="IPR050807">
    <property type="entry name" value="TransReg_Diox_bact_type"/>
</dbReference>
<feature type="compositionally biased region" description="Basic and acidic residues" evidence="5">
    <location>
        <begin position="124"/>
        <end position="135"/>
    </location>
</feature>
<dbReference type="Proteomes" id="UP000645966">
    <property type="component" value="Unassembled WGS sequence"/>
</dbReference>